<evidence type="ECO:0000259" key="4">
    <source>
        <dbReference type="PROSITE" id="PS50102"/>
    </source>
</evidence>
<feature type="compositionally biased region" description="Low complexity" evidence="3">
    <location>
        <begin position="687"/>
        <end position="697"/>
    </location>
</feature>
<dbReference type="InterPro" id="IPR050441">
    <property type="entry name" value="RBM"/>
</dbReference>
<dbReference type="InterPro" id="IPR012677">
    <property type="entry name" value="Nucleotide-bd_a/b_plait_sf"/>
</dbReference>
<dbReference type="Proteomes" id="UP000233120">
    <property type="component" value="Unassembled WGS sequence"/>
</dbReference>
<proteinExistence type="predicted"/>
<feature type="compositionally biased region" description="Low complexity" evidence="3">
    <location>
        <begin position="500"/>
        <end position="525"/>
    </location>
</feature>
<dbReference type="SMART" id="SM00360">
    <property type="entry name" value="RRM"/>
    <property type="match status" value="1"/>
</dbReference>
<feature type="region of interest" description="Disordered" evidence="3">
    <location>
        <begin position="144"/>
        <end position="186"/>
    </location>
</feature>
<feature type="region of interest" description="Disordered" evidence="3">
    <location>
        <begin position="332"/>
        <end position="388"/>
    </location>
</feature>
<dbReference type="GeneTree" id="ENSGT00940000162929"/>
<name>A0A2K6B2Y0_MACNE</name>
<feature type="region of interest" description="Disordered" evidence="3">
    <location>
        <begin position="90"/>
        <end position="128"/>
    </location>
</feature>
<sequence length="755" mass="81712">MMEADRPEKLFVGGLNLKTEEKALKAEFVKYGRIINVFLMKDRETNKSRGFAFVTFESPADAKAAARDLNGKYLDGKAIKVARAIKPAFKSSRWGPPPPGSSSCLRFPHGTRGCGSSPQRPHSWGRPDDGHGYAGYFDQWPYRAPMPRKRGPPPQRWASPLHKRAAPSSLARSVGSGMRGKAPAVWGRDGYSSVQLQRWAGPPRKRAVPLLSLARTGGGGMPGKAPAMWGREGYSGPLLREPLPRCRDPGDFIPALREYSRRYYSHSSVRDYCPLRGYGKQNSYRGRDRDYVDHPSRGSYREPLESYGGPCGATPGRGTLPSYGGGYRYEGYRGRSPDALPVTLPDAYSGGRDSSSNGRSDRYGGRGHYEEYGGPSPDTYSGGRDSSSNSYSWIHRYRGGGHYEEYQGRSPEATYSGGRSPEAAYSGGRSPEAAYSGGRHSSSNTYGGDHYEEYRGCSQDTHSGGRSPDTHSGGRYPRAHTGGHSPNAYSGDRSTDACSRGHAAGAARPRPPTAGAARPSGGRSPEAAYSGGRHSSSNTYGGSQRYGGGDHYEEYRGCSQDTHSGGRSPDTHSGGRYPRAHTGGHSSSNSYGRSDHYGGGGSYEEYRGHSPDTYSRGRDSSSNSHGRSHRYGGGGRYEEYGGRSPDAYGGGHDSSINSYGLSDRYAGGGRYKEYLGSSPDAYGGGRNSSSNSYGRSDSYSRGRDRVGRPDLGLPLPMERSSPPLHDSYSWSSCRVPRGGGRQGGRLERGEGWSRY</sequence>
<dbReference type="PANTHER" id="PTHR48034">
    <property type="entry name" value="TRANSFORMER-2 SEX-DETERMINING PROTEIN-RELATED"/>
    <property type="match status" value="1"/>
</dbReference>
<organism evidence="5 6">
    <name type="scientific">Macaca nemestrina</name>
    <name type="common">Pig-tailed macaque</name>
    <dbReference type="NCBI Taxonomy" id="9545"/>
    <lineage>
        <taxon>Eukaryota</taxon>
        <taxon>Metazoa</taxon>
        <taxon>Chordata</taxon>
        <taxon>Craniata</taxon>
        <taxon>Vertebrata</taxon>
        <taxon>Euteleostomi</taxon>
        <taxon>Mammalia</taxon>
        <taxon>Eutheria</taxon>
        <taxon>Euarchontoglires</taxon>
        <taxon>Primates</taxon>
        <taxon>Haplorrhini</taxon>
        <taxon>Catarrhini</taxon>
        <taxon>Cercopithecidae</taxon>
        <taxon>Cercopithecinae</taxon>
        <taxon>Macaca</taxon>
    </lineage>
</organism>
<keyword evidence="1 2" id="KW-0694">RNA-binding</keyword>
<dbReference type="CDD" id="cd12382">
    <property type="entry name" value="RRM_RBMX_like"/>
    <property type="match status" value="1"/>
</dbReference>
<evidence type="ECO:0000256" key="1">
    <source>
        <dbReference type="ARBA" id="ARBA00022884"/>
    </source>
</evidence>
<dbReference type="OMA" id="CYEEYRG"/>
<evidence type="ECO:0000313" key="6">
    <source>
        <dbReference type="Proteomes" id="UP000233120"/>
    </source>
</evidence>
<feature type="compositionally biased region" description="Basic and acidic residues" evidence="3">
    <location>
        <begin position="285"/>
        <end position="304"/>
    </location>
</feature>
<dbReference type="InterPro" id="IPR035979">
    <property type="entry name" value="RBD_domain_sf"/>
</dbReference>
<dbReference type="PROSITE" id="PS50102">
    <property type="entry name" value="RRM"/>
    <property type="match status" value="1"/>
</dbReference>
<reference evidence="5" key="2">
    <citation type="submission" date="2025-09" db="UniProtKB">
        <authorList>
            <consortium name="Ensembl"/>
        </authorList>
    </citation>
    <scope>IDENTIFICATION</scope>
</reference>
<protein>
    <recommendedName>
        <fullName evidence="4">RRM domain-containing protein</fullName>
    </recommendedName>
</protein>
<dbReference type="SUPFAM" id="SSF54928">
    <property type="entry name" value="RNA-binding domain, RBD"/>
    <property type="match status" value="1"/>
</dbReference>
<dbReference type="Pfam" id="PF00076">
    <property type="entry name" value="RRM_1"/>
    <property type="match status" value="1"/>
</dbReference>
<evidence type="ECO:0000313" key="5">
    <source>
        <dbReference type="Ensembl" id="ENSMNEP00000005748.1"/>
    </source>
</evidence>
<feature type="compositionally biased region" description="Polar residues" evidence="3">
    <location>
        <begin position="533"/>
        <end position="542"/>
    </location>
</feature>
<dbReference type="GO" id="GO:0043226">
    <property type="term" value="C:organelle"/>
    <property type="evidence" value="ECO:0007669"/>
    <property type="project" value="UniProtKB-ARBA"/>
</dbReference>
<dbReference type="STRING" id="9545.ENSMNEP00000005748"/>
<feature type="compositionally biased region" description="Low complexity" evidence="3">
    <location>
        <begin position="348"/>
        <end position="358"/>
    </location>
</feature>
<feature type="region of interest" description="Disordered" evidence="3">
    <location>
        <begin position="402"/>
        <end position="755"/>
    </location>
</feature>
<dbReference type="AlphaFoldDB" id="A0A2K6B2Y0"/>
<feature type="compositionally biased region" description="Basic and acidic residues" evidence="3">
    <location>
        <begin position="359"/>
        <end position="371"/>
    </location>
</feature>
<dbReference type="Ensembl" id="ENSMNET00000028588.1">
    <property type="protein sequence ID" value="ENSMNEP00000005748.1"/>
    <property type="gene ID" value="ENSMNEG00000026102.1"/>
</dbReference>
<evidence type="ECO:0000256" key="3">
    <source>
        <dbReference type="SAM" id="MobiDB-lite"/>
    </source>
</evidence>
<feature type="compositionally biased region" description="Basic and acidic residues" evidence="3">
    <location>
        <begin position="744"/>
        <end position="755"/>
    </location>
</feature>
<feature type="compositionally biased region" description="Basic and acidic residues" evidence="3">
    <location>
        <begin position="604"/>
        <end position="619"/>
    </location>
</feature>
<feature type="region of interest" description="Disordered" evidence="3">
    <location>
        <begin position="281"/>
        <end position="318"/>
    </location>
</feature>
<dbReference type="InterPro" id="IPR000504">
    <property type="entry name" value="RRM_dom"/>
</dbReference>
<dbReference type="InterPro" id="IPR003954">
    <property type="entry name" value="RRM_euk-type"/>
</dbReference>
<dbReference type="SMART" id="SM00361">
    <property type="entry name" value="RRM_1"/>
    <property type="match status" value="1"/>
</dbReference>
<reference evidence="5" key="1">
    <citation type="submission" date="2025-08" db="UniProtKB">
        <authorList>
            <consortium name="Ensembl"/>
        </authorList>
    </citation>
    <scope>IDENTIFICATION</scope>
</reference>
<dbReference type="FunFam" id="3.30.70.330:FF:000119">
    <property type="entry name" value="RNA-binding motif protein, X chromosome"/>
    <property type="match status" value="1"/>
</dbReference>
<feature type="domain" description="RRM" evidence="4">
    <location>
        <begin position="8"/>
        <end position="86"/>
    </location>
</feature>
<dbReference type="GO" id="GO:0003723">
    <property type="term" value="F:RNA binding"/>
    <property type="evidence" value="ECO:0007669"/>
    <property type="project" value="UniProtKB-UniRule"/>
</dbReference>
<keyword evidence="6" id="KW-1185">Reference proteome</keyword>
<feature type="compositionally biased region" description="Basic and acidic residues" evidence="3">
    <location>
        <begin position="698"/>
        <end position="708"/>
    </location>
</feature>
<evidence type="ECO:0000256" key="2">
    <source>
        <dbReference type="PROSITE-ProRule" id="PRU00176"/>
    </source>
</evidence>
<accession>A0A2K6B2Y0</accession>
<dbReference type="Gene3D" id="3.30.70.330">
    <property type="match status" value="1"/>
</dbReference>